<protein>
    <submittedName>
        <fullName evidence="2">Sulfotransferase domain-containing protein</fullName>
    </submittedName>
</protein>
<dbReference type="InterPro" id="IPR027417">
    <property type="entry name" value="P-loop_NTPase"/>
</dbReference>
<dbReference type="GO" id="GO:0008146">
    <property type="term" value="F:sulfotransferase activity"/>
    <property type="evidence" value="ECO:0007669"/>
    <property type="project" value="InterPro"/>
</dbReference>
<gene>
    <name evidence="2" type="ORF">SAMN05421640_2395</name>
</gene>
<sequence>MVEKLWYTPLFFGKKVIISSLLATKSEHAYSRDNTICVFAQPRGGSTWFSNLLLSLPRSMKVDEPLSRGMFDPSGKMPPAGIGKIKKLDELNFYYHQPIPKGANHQEAEQFFDDLFRLKYRNPYLFEETSYRSMLNPELLIFKFNQGNLMLEWLVDKFQFTPIVLLRHPFSVIASQLSFYAFEKVRSASKYEIPEFRFHEYFDPYQDILASLKHPEEILAARWSMNYLPVNQPSKKWLTIHYENVIADPDSELEKIFTYIGRNQPDEIREKFYLPAFKNHHDKTHYEEKGSKESWKGNLTDEQIKRIKRVLLDFGITSYNGEEVK</sequence>
<dbReference type="AlphaFoldDB" id="A0A239K3R5"/>
<dbReference type="SUPFAM" id="SSF52540">
    <property type="entry name" value="P-loop containing nucleoside triphosphate hydrolases"/>
    <property type="match status" value="1"/>
</dbReference>
<evidence type="ECO:0000313" key="3">
    <source>
        <dbReference type="Proteomes" id="UP000198393"/>
    </source>
</evidence>
<name>A0A239K3R5_EKHLU</name>
<evidence type="ECO:0000313" key="2">
    <source>
        <dbReference type="EMBL" id="SNT12630.1"/>
    </source>
</evidence>
<dbReference type="Proteomes" id="UP000198393">
    <property type="component" value="Unassembled WGS sequence"/>
</dbReference>
<dbReference type="InterPro" id="IPR000863">
    <property type="entry name" value="Sulfotransferase_dom"/>
</dbReference>
<reference evidence="2 3" key="1">
    <citation type="submission" date="2017-06" db="EMBL/GenBank/DDBJ databases">
        <authorList>
            <person name="Kim H.J."/>
            <person name="Triplett B.A."/>
        </authorList>
    </citation>
    <scope>NUCLEOTIDE SEQUENCE [LARGE SCALE GENOMIC DNA]</scope>
    <source>
        <strain evidence="2 3">DSM 19307</strain>
    </source>
</reference>
<proteinExistence type="predicted"/>
<dbReference type="Gene3D" id="3.40.50.300">
    <property type="entry name" value="P-loop containing nucleotide triphosphate hydrolases"/>
    <property type="match status" value="1"/>
</dbReference>
<keyword evidence="2" id="KW-0808">Transferase</keyword>
<dbReference type="EMBL" id="FZPD01000004">
    <property type="protein sequence ID" value="SNT12630.1"/>
    <property type="molecule type" value="Genomic_DNA"/>
</dbReference>
<evidence type="ECO:0000259" key="1">
    <source>
        <dbReference type="Pfam" id="PF00685"/>
    </source>
</evidence>
<accession>A0A239K3R5</accession>
<keyword evidence="3" id="KW-1185">Reference proteome</keyword>
<organism evidence="2 3">
    <name type="scientific">Ekhidna lutea</name>
    <dbReference type="NCBI Taxonomy" id="447679"/>
    <lineage>
        <taxon>Bacteria</taxon>
        <taxon>Pseudomonadati</taxon>
        <taxon>Bacteroidota</taxon>
        <taxon>Cytophagia</taxon>
        <taxon>Cytophagales</taxon>
        <taxon>Reichenbachiellaceae</taxon>
        <taxon>Ekhidna</taxon>
    </lineage>
</organism>
<dbReference type="Pfam" id="PF00685">
    <property type="entry name" value="Sulfotransfer_1"/>
    <property type="match status" value="1"/>
</dbReference>
<feature type="domain" description="Sulfotransferase" evidence="1">
    <location>
        <begin position="163"/>
        <end position="310"/>
    </location>
</feature>